<name>A0A372J8X4_9ACTN</name>
<dbReference type="Proteomes" id="UP000261811">
    <property type="component" value="Unassembled WGS sequence"/>
</dbReference>
<proteinExistence type="predicted"/>
<sequence length="134" mass="12586">MAAVSVVVGAVVNVATGLATQGWDVVTWVATAASVVVGAGVMWWLTMRATVEPETPAAGVSASGDGAIAAGGSVRGSSTQVRRAPAAGTGAVPPGPPEASPAAETSASGAGAIAAGGDVEDSRTEVTGADAAAS</sequence>
<evidence type="ECO:0000313" key="4">
    <source>
        <dbReference type="Proteomes" id="UP000261811"/>
    </source>
</evidence>
<evidence type="ECO:0000256" key="1">
    <source>
        <dbReference type="SAM" id="MobiDB-lite"/>
    </source>
</evidence>
<gene>
    <name evidence="3" type="ORF">DZF91_38455</name>
</gene>
<keyword evidence="2" id="KW-0472">Membrane</keyword>
<dbReference type="AlphaFoldDB" id="A0A372J8X4"/>
<feature type="region of interest" description="Disordered" evidence="1">
    <location>
        <begin position="69"/>
        <end position="134"/>
    </location>
</feature>
<organism evidence="3 4">
    <name type="scientific">Actinomadura logoneensis</name>
    <dbReference type="NCBI Taxonomy" id="2293572"/>
    <lineage>
        <taxon>Bacteria</taxon>
        <taxon>Bacillati</taxon>
        <taxon>Actinomycetota</taxon>
        <taxon>Actinomycetes</taxon>
        <taxon>Streptosporangiales</taxon>
        <taxon>Thermomonosporaceae</taxon>
        <taxon>Actinomadura</taxon>
    </lineage>
</organism>
<protein>
    <submittedName>
        <fullName evidence="3">Uncharacterized protein</fullName>
    </submittedName>
</protein>
<keyword evidence="2" id="KW-0812">Transmembrane</keyword>
<dbReference type="EMBL" id="QURH01001053">
    <property type="protein sequence ID" value="RFU36379.1"/>
    <property type="molecule type" value="Genomic_DNA"/>
</dbReference>
<keyword evidence="2" id="KW-1133">Transmembrane helix</keyword>
<accession>A0A372J8X4</accession>
<keyword evidence="4" id="KW-1185">Reference proteome</keyword>
<feature type="compositionally biased region" description="Low complexity" evidence="1">
    <location>
        <begin position="100"/>
        <end position="117"/>
    </location>
</feature>
<evidence type="ECO:0000313" key="3">
    <source>
        <dbReference type="EMBL" id="RFU36379.1"/>
    </source>
</evidence>
<comment type="caution">
    <text evidence="3">The sequence shown here is derived from an EMBL/GenBank/DDBJ whole genome shotgun (WGS) entry which is preliminary data.</text>
</comment>
<reference evidence="3 4" key="1">
    <citation type="submission" date="2018-08" db="EMBL/GenBank/DDBJ databases">
        <title>Actinomadura jelena sp. nov., a novel Actinomycete isolated from soil in Chad.</title>
        <authorList>
            <person name="Shi L."/>
        </authorList>
    </citation>
    <scope>NUCLEOTIDE SEQUENCE [LARGE SCALE GENOMIC DNA]</scope>
    <source>
        <strain evidence="3 4">NEAU-G17</strain>
    </source>
</reference>
<evidence type="ECO:0000256" key="2">
    <source>
        <dbReference type="SAM" id="Phobius"/>
    </source>
</evidence>
<feature type="transmembrane region" description="Helical" evidence="2">
    <location>
        <begin position="27"/>
        <end position="45"/>
    </location>
</feature>